<sequence>MLQEGNDRTITPQKLDPRYEGDTWYPVTHRRLIQENGKYYLVGRHGGRYTAKGEYNFVTINGHTYVAKPSTAGHFDISQGALQVDCACTIRFGYSAGTRGAIREWANNSAHYQPSPDFAWQSGLPVELFKRH</sequence>
<name>A0A1Y0IAR2_9GAMM</name>
<proteinExistence type="predicted"/>
<dbReference type="Proteomes" id="UP000196027">
    <property type="component" value="Chromosome"/>
</dbReference>
<dbReference type="OrthoDB" id="9815903at2"/>
<dbReference type="KEGG" id="ome:OLMES_3299"/>
<gene>
    <name evidence="1" type="ORF">OLMES_3299</name>
</gene>
<reference evidence="1 2" key="1">
    <citation type="submission" date="2017-05" db="EMBL/GenBank/DDBJ databases">
        <title>Genomic insights into alkan degradation activity of Oleiphilus messinensis.</title>
        <authorList>
            <person name="Kozyavkin S.A."/>
            <person name="Slesarev A.I."/>
            <person name="Golyshin P.N."/>
            <person name="Korzhenkov A."/>
            <person name="Golyshina O.N."/>
            <person name="Toshchakov S.V."/>
        </authorList>
    </citation>
    <scope>NUCLEOTIDE SEQUENCE [LARGE SCALE GENOMIC DNA]</scope>
    <source>
        <strain evidence="1 2">ME102</strain>
    </source>
</reference>
<dbReference type="RefSeq" id="WP_087462243.1">
    <property type="nucleotide sequence ID" value="NZ_CP021425.1"/>
</dbReference>
<evidence type="ECO:0000313" key="1">
    <source>
        <dbReference type="EMBL" id="ARU57340.1"/>
    </source>
</evidence>
<organism evidence="1 2">
    <name type="scientific">Oleiphilus messinensis</name>
    <dbReference type="NCBI Taxonomy" id="141451"/>
    <lineage>
        <taxon>Bacteria</taxon>
        <taxon>Pseudomonadati</taxon>
        <taxon>Pseudomonadota</taxon>
        <taxon>Gammaproteobacteria</taxon>
        <taxon>Oceanospirillales</taxon>
        <taxon>Oleiphilaceae</taxon>
        <taxon>Oleiphilus</taxon>
    </lineage>
</organism>
<dbReference type="AlphaFoldDB" id="A0A1Y0IAR2"/>
<accession>A0A1Y0IAR2</accession>
<evidence type="ECO:0000313" key="2">
    <source>
        <dbReference type="Proteomes" id="UP000196027"/>
    </source>
</evidence>
<keyword evidence="2" id="KW-1185">Reference proteome</keyword>
<dbReference type="EMBL" id="CP021425">
    <property type="protein sequence ID" value="ARU57340.1"/>
    <property type="molecule type" value="Genomic_DNA"/>
</dbReference>
<protein>
    <submittedName>
        <fullName evidence="1">Uncharacterized protein</fullName>
    </submittedName>
</protein>